<evidence type="ECO:0000313" key="4">
    <source>
        <dbReference type="Proteomes" id="UP001596356"/>
    </source>
</evidence>
<comment type="caution">
    <text evidence="3">The sequence shown here is derived from an EMBL/GenBank/DDBJ whole genome shotgun (WGS) entry which is preliminary data.</text>
</comment>
<reference evidence="4" key="1">
    <citation type="journal article" date="2019" name="Int. J. Syst. Evol. Microbiol.">
        <title>The Global Catalogue of Microorganisms (GCM) 10K type strain sequencing project: providing services to taxonomists for standard genome sequencing and annotation.</title>
        <authorList>
            <consortium name="The Broad Institute Genomics Platform"/>
            <consortium name="The Broad Institute Genome Sequencing Center for Infectious Disease"/>
            <person name="Wu L."/>
            <person name="Ma J."/>
        </authorList>
    </citation>
    <scope>NUCLEOTIDE SEQUENCE [LARGE SCALE GENOMIC DNA]</scope>
    <source>
        <strain evidence="4">NBRC 106593</strain>
    </source>
</reference>
<evidence type="ECO:0000256" key="1">
    <source>
        <dbReference type="ARBA" id="ARBA00023284"/>
    </source>
</evidence>
<proteinExistence type="predicted"/>
<evidence type="ECO:0000313" key="3">
    <source>
        <dbReference type="EMBL" id="MFC6713394.1"/>
    </source>
</evidence>
<dbReference type="NCBIfam" id="TIGR02174">
    <property type="entry name" value="CXXU_selWTH"/>
    <property type="match status" value="1"/>
</dbReference>
<protein>
    <submittedName>
        <fullName evidence="3">SelT/SelW/SelH family protein</fullName>
    </submittedName>
</protein>
<dbReference type="SUPFAM" id="SSF52833">
    <property type="entry name" value="Thioredoxin-like"/>
    <property type="match status" value="1"/>
</dbReference>
<dbReference type="Proteomes" id="UP001596356">
    <property type="component" value="Unassembled WGS sequence"/>
</dbReference>
<organism evidence="3 4">
    <name type="scientific">Branchiibius cervicis</name>
    <dbReference type="NCBI Taxonomy" id="908252"/>
    <lineage>
        <taxon>Bacteria</taxon>
        <taxon>Bacillati</taxon>
        <taxon>Actinomycetota</taxon>
        <taxon>Actinomycetes</taxon>
        <taxon>Micrococcales</taxon>
        <taxon>Dermacoccaceae</taxon>
        <taxon>Branchiibius</taxon>
    </lineage>
</organism>
<dbReference type="PANTHER" id="PTHR36417">
    <property type="entry name" value="SELENOPROTEIN DOMAIN PROTEIN (AFU_ORTHOLOGUE AFUA_1G05220)"/>
    <property type="match status" value="1"/>
</dbReference>
<dbReference type="EMBL" id="JBHSWJ010000002">
    <property type="protein sequence ID" value="MFC6713394.1"/>
    <property type="molecule type" value="Genomic_DNA"/>
</dbReference>
<dbReference type="Gene3D" id="3.40.30.10">
    <property type="entry name" value="Glutaredoxin"/>
    <property type="match status" value="1"/>
</dbReference>
<keyword evidence="4" id="KW-1185">Reference proteome</keyword>
<dbReference type="PANTHER" id="PTHR36417:SF2">
    <property type="entry name" value="SELENOPROTEIN DOMAIN PROTEIN (AFU_ORTHOLOGUE AFUA_1G05220)"/>
    <property type="match status" value="1"/>
</dbReference>
<accession>A0ABW2AR39</accession>
<dbReference type="InterPro" id="IPR011893">
    <property type="entry name" value="Selenoprotein_Rdx-typ"/>
</dbReference>
<feature type="region of interest" description="Disordered" evidence="2">
    <location>
        <begin position="84"/>
        <end position="105"/>
    </location>
</feature>
<dbReference type="Pfam" id="PF10262">
    <property type="entry name" value="Rdx"/>
    <property type="match status" value="1"/>
</dbReference>
<dbReference type="RefSeq" id="WP_377821104.1">
    <property type="nucleotide sequence ID" value="NZ_JBHSWJ010000002.1"/>
</dbReference>
<dbReference type="InterPro" id="IPR036249">
    <property type="entry name" value="Thioredoxin-like_sf"/>
</dbReference>
<keyword evidence="1" id="KW-0676">Redox-active center</keyword>
<evidence type="ECO:0000256" key="2">
    <source>
        <dbReference type="SAM" id="MobiDB-lite"/>
    </source>
</evidence>
<gene>
    <name evidence="3" type="ORF">ACFQBT_05900</name>
</gene>
<name>A0ABW2AR39_9MICO</name>
<sequence length="105" mass="11674">MRTDIRIEYCTQCNWLLRATWLAGELLSSFGTDLTSVTLVPGTGGVFTIAVGEEVVWDRRRDGGFPDAAELKRRVRDVAWPDRSLGHADRAQPARSDEETSAHDA</sequence>